<reference evidence="1 2" key="1">
    <citation type="submission" date="2015-01" db="EMBL/GenBank/DDBJ databases">
        <title>Jeotgalibacillus campisalis genome sequencing.</title>
        <authorList>
            <person name="Goh K.M."/>
            <person name="Chan K.-G."/>
            <person name="Yaakop A.S."/>
            <person name="Ee R."/>
            <person name="Gan H.M."/>
            <person name="Chan C.S."/>
        </authorList>
    </citation>
    <scope>NUCLEOTIDE SEQUENCE [LARGE SCALE GENOMIC DNA]</scope>
    <source>
        <strain evidence="1 2">SF-57</strain>
    </source>
</reference>
<dbReference type="Proteomes" id="UP000031972">
    <property type="component" value="Unassembled WGS sequence"/>
</dbReference>
<protein>
    <recommendedName>
        <fullName evidence="3">Heptaprenyl diphosphate synthase</fullName>
    </recommendedName>
</protein>
<sequence>MNKQKSSRWMEETLQYIKEQLHHSYLHNAIGAPEIDEKRLSLLLLPFQITGSYSELDKAYVSTAMLIQTALDTHEKVSVQETDSLKHRQLTVLAGDFYSGLYYRILAQIPDIPLIRRIAHAIQEINEHKIDITSKKLDKVEDILFSLMKIESAIITQVFAHRGFDKYISLAEDLLVLNRLAREKDQFSSDEHSIFFQQLAKISSSAPQMYHNDDLDTHYNLFTQTKNQIASKIKELEIPFESLKGSVFIPFFEAAVQPKIYVEEG</sequence>
<gene>
    <name evidence="1" type="ORF">KR50_22320</name>
</gene>
<organism evidence="1 2">
    <name type="scientific">Jeotgalibacillus campisalis</name>
    <dbReference type="NCBI Taxonomy" id="220754"/>
    <lineage>
        <taxon>Bacteria</taxon>
        <taxon>Bacillati</taxon>
        <taxon>Bacillota</taxon>
        <taxon>Bacilli</taxon>
        <taxon>Bacillales</taxon>
        <taxon>Caryophanaceae</taxon>
        <taxon>Jeotgalibacillus</taxon>
    </lineage>
</organism>
<name>A0A0C2RCS4_9BACL</name>
<dbReference type="Pfam" id="PF07307">
    <property type="entry name" value="HEPPP_synt_1"/>
    <property type="match status" value="1"/>
</dbReference>
<evidence type="ECO:0000313" key="2">
    <source>
        <dbReference type="Proteomes" id="UP000031972"/>
    </source>
</evidence>
<dbReference type="Gene3D" id="1.20.120.1450">
    <property type="match status" value="1"/>
</dbReference>
<dbReference type="AlphaFoldDB" id="A0A0C2RCS4"/>
<evidence type="ECO:0008006" key="3">
    <source>
        <dbReference type="Google" id="ProtNLM"/>
    </source>
</evidence>
<dbReference type="EMBL" id="JXRR01000014">
    <property type="protein sequence ID" value="KIL48065.1"/>
    <property type="molecule type" value="Genomic_DNA"/>
</dbReference>
<proteinExistence type="predicted"/>
<dbReference type="GO" id="GO:0009234">
    <property type="term" value="P:menaquinone biosynthetic process"/>
    <property type="evidence" value="ECO:0007669"/>
    <property type="project" value="InterPro"/>
</dbReference>
<evidence type="ECO:0000313" key="1">
    <source>
        <dbReference type="EMBL" id="KIL48065.1"/>
    </source>
</evidence>
<comment type="caution">
    <text evidence="1">The sequence shown here is derived from an EMBL/GenBank/DDBJ whole genome shotgun (WGS) entry which is preliminary data.</text>
</comment>
<keyword evidence="2" id="KW-1185">Reference proteome</keyword>
<dbReference type="RefSeq" id="WP_052476965.1">
    <property type="nucleotide sequence ID" value="NZ_JXRR01000014.1"/>
</dbReference>
<dbReference type="InterPro" id="IPR009920">
    <property type="entry name" value="HEPPP_synth_su1"/>
</dbReference>
<dbReference type="PATRIC" id="fig|220754.4.peg.2248"/>
<accession>A0A0C2RCS4</accession>